<sequence length="409" mass="45189">MEQVLGNVTDFIGGLFQPPPSDRPLPLPSMVDPEVGLHGRGVEDMTWKDLAAQRELSLGQQSTACESSIAEEQLGQGFYVADPQDLLDQHVAYFLKHHPEICQLRRLERKAPGHYDIDGRDVQVEWQYGVLPGEQGFLIALDGPLRQPFSEYMMMTDVNAEYDHESLGLKASLQSIPRERRLTFGEDQVGYSRLDAMKLAKEQANFREQAATYVQQGREIPDDLLKKYEKKIEVKLGARPGRSQLGASPSKQQAGSAGVAPGQPAPRVEAHGAAHPVLPNKLPPPSPPQAHQAQPYPRVSAPQTRTPYPVQRRGHSQDGFSTPQPPPPSYLPPATRREPSQDGYSRRGTDGHQWLGQQNWQTRQASPRRARTAAAYNNNNTRSSPGSRARTPSVPAGGRRQGQGAPPWP</sequence>
<evidence type="ECO:0000313" key="2">
    <source>
        <dbReference type="EMBL" id="CAD8861838.1"/>
    </source>
</evidence>
<proteinExistence type="predicted"/>
<feature type="compositionally biased region" description="Basic and acidic residues" evidence="1">
    <location>
        <begin position="335"/>
        <end position="350"/>
    </location>
</feature>
<protein>
    <submittedName>
        <fullName evidence="2">Uncharacterized protein</fullName>
    </submittedName>
</protein>
<feature type="region of interest" description="Disordered" evidence="1">
    <location>
        <begin position="239"/>
        <end position="409"/>
    </location>
</feature>
<accession>A0A7S1AQD7</accession>
<organism evidence="2">
    <name type="scientific">Noctiluca scintillans</name>
    <name type="common">Sea sparkle</name>
    <name type="synonym">Red tide dinoflagellate</name>
    <dbReference type="NCBI Taxonomy" id="2966"/>
    <lineage>
        <taxon>Eukaryota</taxon>
        <taxon>Sar</taxon>
        <taxon>Alveolata</taxon>
        <taxon>Dinophyceae</taxon>
        <taxon>Noctilucales</taxon>
        <taxon>Noctilucaceae</taxon>
        <taxon>Noctiluca</taxon>
    </lineage>
</organism>
<dbReference type="AlphaFoldDB" id="A0A7S1AQD7"/>
<feature type="compositionally biased region" description="Polar residues" evidence="1">
    <location>
        <begin position="245"/>
        <end position="255"/>
    </location>
</feature>
<name>A0A7S1AQD7_NOCSC</name>
<evidence type="ECO:0000256" key="1">
    <source>
        <dbReference type="SAM" id="MobiDB-lite"/>
    </source>
</evidence>
<gene>
    <name evidence="2" type="ORF">NSCI0253_LOCUS36193</name>
</gene>
<dbReference type="EMBL" id="HBFQ01050784">
    <property type="protein sequence ID" value="CAD8861838.1"/>
    <property type="molecule type" value="Transcribed_RNA"/>
</dbReference>
<feature type="compositionally biased region" description="Low complexity" evidence="1">
    <location>
        <begin position="372"/>
        <end position="382"/>
    </location>
</feature>
<reference evidence="2" key="1">
    <citation type="submission" date="2021-01" db="EMBL/GenBank/DDBJ databases">
        <authorList>
            <person name="Corre E."/>
            <person name="Pelletier E."/>
            <person name="Niang G."/>
            <person name="Scheremetjew M."/>
            <person name="Finn R."/>
            <person name="Kale V."/>
            <person name="Holt S."/>
            <person name="Cochrane G."/>
            <person name="Meng A."/>
            <person name="Brown T."/>
            <person name="Cohen L."/>
        </authorList>
    </citation>
    <scope>NUCLEOTIDE SEQUENCE</scope>
</reference>
<feature type="compositionally biased region" description="Polar residues" evidence="1">
    <location>
        <begin position="355"/>
        <end position="365"/>
    </location>
</feature>